<dbReference type="Proteomes" id="UP000643701">
    <property type="component" value="Unassembled WGS sequence"/>
</dbReference>
<evidence type="ECO:0000259" key="7">
    <source>
        <dbReference type="Pfam" id="PF02601"/>
    </source>
</evidence>
<keyword evidence="10" id="KW-1185">Reference proteome</keyword>
<comment type="caution">
    <text evidence="9">The sequence shown here is derived from an EMBL/GenBank/DDBJ whole genome shotgun (WGS) entry which is preliminary data.</text>
</comment>
<dbReference type="PANTHER" id="PTHR30008">
    <property type="entry name" value="EXODEOXYRIBONUCLEASE 7 LARGE SUBUNIT"/>
    <property type="match status" value="1"/>
</dbReference>
<evidence type="ECO:0000259" key="8">
    <source>
        <dbReference type="Pfam" id="PF13742"/>
    </source>
</evidence>
<comment type="catalytic activity">
    <reaction evidence="5">
        <text>Exonucleolytic cleavage in either 5'- to 3'- or 3'- to 5'-direction to yield nucleoside 5'-phosphates.</text>
        <dbReference type="EC" id="3.1.11.6"/>
    </reaction>
</comment>
<evidence type="ECO:0000256" key="4">
    <source>
        <dbReference type="ARBA" id="ARBA00022839"/>
    </source>
</evidence>
<dbReference type="GO" id="GO:0008855">
    <property type="term" value="F:exodeoxyribonuclease VII activity"/>
    <property type="evidence" value="ECO:0007669"/>
    <property type="project" value="UniProtKB-UniRule"/>
</dbReference>
<keyword evidence="1" id="KW-0963">Cytoplasm</keyword>
<feature type="domain" description="Exonuclease VII large subunit C-terminal" evidence="7">
    <location>
        <begin position="120"/>
        <end position="435"/>
    </location>
</feature>
<dbReference type="InterPro" id="IPR020579">
    <property type="entry name" value="Exonuc_VII_lsu_C"/>
</dbReference>
<dbReference type="CDD" id="cd04489">
    <property type="entry name" value="ExoVII_LU_OBF"/>
    <property type="match status" value="1"/>
</dbReference>
<dbReference type="PANTHER" id="PTHR30008:SF0">
    <property type="entry name" value="EXODEOXYRIBONUCLEASE 7 LARGE SUBUNIT"/>
    <property type="match status" value="1"/>
</dbReference>
<comment type="similarity">
    <text evidence="5">Belongs to the XseA family.</text>
</comment>
<evidence type="ECO:0000256" key="3">
    <source>
        <dbReference type="ARBA" id="ARBA00022801"/>
    </source>
</evidence>
<proteinExistence type="inferred from homology"/>
<evidence type="ECO:0000256" key="2">
    <source>
        <dbReference type="ARBA" id="ARBA00022722"/>
    </source>
</evidence>
<dbReference type="GO" id="GO:0009318">
    <property type="term" value="C:exodeoxyribonuclease VII complex"/>
    <property type="evidence" value="ECO:0007669"/>
    <property type="project" value="UniProtKB-UniRule"/>
</dbReference>
<protein>
    <recommendedName>
        <fullName evidence="5">Exodeoxyribonuclease 7 large subunit</fullName>
        <ecNumber evidence="5">3.1.11.6</ecNumber>
    </recommendedName>
</protein>
<accession>A0A967AD25</accession>
<keyword evidence="4 5" id="KW-0269">Exonuclease</keyword>
<evidence type="ECO:0000256" key="5">
    <source>
        <dbReference type="RuleBase" id="RU004355"/>
    </source>
</evidence>
<keyword evidence="2 5" id="KW-0540">Nuclease</keyword>
<evidence type="ECO:0000313" key="9">
    <source>
        <dbReference type="EMBL" id="NGZ89876.1"/>
    </source>
</evidence>
<reference evidence="9" key="1">
    <citation type="submission" date="2020-03" db="EMBL/GenBank/DDBJ databases">
        <title>Psychroflexus Maritimus sp. nov., isolate from marine sediment.</title>
        <authorList>
            <person name="Zhong Y.-L."/>
        </authorList>
    </citation>
    <scope>NUCLEOTIDE SEQUENCE</scope>
    <source>
        <strain evidence="9">C1</strain>
    </source>
</reference>
<dbReference type="EMBL" id="JAANAS010000045">
    <property type="protein sequence ID" value="NGZ89876.1"/>
    <property type="molecule type" value="Genomic_DNA"/>
</dbReference>
<organism evidence="9 10">
    <name type="scientific">Psychroflexus maritimus</name>
    <dbReference type="NCBI Taxonomy" id="2714865"/>
    <lineage>
        <taxon>Bacteria</taxon>
        <taxon>Pseudomonadati</taxon>
        <taxon>Bacteroidota</taxon>
        <taxon>Flavobacteriia</taxon>
        <taxon>Flavobacteriales</taxon>
        <taxon>Flavobacteriaceae</taxon>
        <taxon>Psychroflexus</taxon>
    </lineage>
</organism>
<evidence type="ECO:0000313" key="10">
    <source>
        <dbReference type="Proteomes" id="UP000643701"/>
    </source>
</evidence>
<dbReference type="InterPro" id="IPR003753">
    <property type="entry name" value="Exonuc_VII_L"/>
</dbReference>
<dbReference type="GO" id="GO:0003676">
    <property type="term" value="F:nucleic acid binding"/>
    <property type="evidence" value="ECO:0007669"/>
    <property type="project" value="InterPro"/>
</dbReference>
<comment type="subcellular location">
    <subcellularLocation>
        <location evidence="5">Cytoplasm</location>
    </subcellularLocation>
</comment>
<evidence type="ECO:0000256" key="6">
    <source>
        <dbReference type="SAM" id="Coils"/>
    </source>
</evidence>
<keyword evidence="3 5" id="KW-0378">Hydrolase</keyword>
<dbReference type="EC" id="3.1.11.6" evidence="5"/>
<dbReference type="GO" id="GO:0005737">
    <property type="term" value="C:cytoplasm"/>
    <property type="evidence" value="ECO:0007669"/>
    <property type="project" value="UniProtKB-SubCell"/>
</dbReference>
<name>A0A967AD25_9FLAO</name>
<gene>
    <name evidence="9" type="primary">xseA</name>
    <name evidence="9" type="ORF">G7034_06375</name>
</gene>
<dbReference type="NCBIfam" id="TIGR00237">
    <property type="entry name" value="xseA"/>
    <property type="match status" value="1"/>
</dbReference>
<keyword evidence="6" id="KW-0175">Coiled coil</keyword>
<sequence length="445" mass="51729">MILEHYNGYFWIQAEIAKLNFYPRTGHCFPDLVERERGKVKAELKSIIWSTQFQKINEKFKTIAKTELQEGMSVLLRGKLNYHPTYGFSIHIYAIDPKFTLGNMAKEKDDHIRRLKKEGLFDLNKQLQFPLLPKNIAIISYNTSKGYADFNQVMRQEAKEFSINYQLFPSLLQGDGATKTLITQLQYIKNNWRKKFDVVLIIRGGGGDVGMNCYNDYELCKEIAEFPLPVVTGIGHSTNATIAELVAHKNTITPTQTAYFLLEKLLQQKEELNLFTLQLKDLSNIILNQENEILKEVQQKIYNQLRNKVEKQNSNLNNMQLLLDKSSLVFLSKNLHQVEDLKKIISAKAKSIFDKAQTTIELQQKNLLYFYKNYYLKREFELNLLANKVELNSPNQIFKRGYAVVMKNNQIEKEVKNFKSNDLITIKMYEGEIEASVTKTKVYES</sequence>
<dbReference type="Pfam" id="PF13742">
    <property type="entry name" value="tRNA_anti_2"/>
    <property type="match status" value="1"/>
</dbReference>
<dbReference type="AlphaFoldDB" id="A0A967AD25"/>
<dbReference type="Pfam" id="PF02601">
    <property type="entry name" value="Exonuc_VII_L"/>
    <property type="match status" value="1"/>
</dbReference>
<dbReference type="GO" id="GO:0006308">
    <property type="term" value="P:DNA catabolic process"/>
    <property type="evidence" value="ECO:0007669"/>
    <property type="project" value="UniProtKB-UniRule"/>
</dbReference>
<feature type="coiled-coil region" evidence="6">
    <location>
        <begin position="295"/>
        <end position="322"/>
    </location>
</feature>
<feature type="domain" description="OB-fold nucleic acid binding" evidence="8">
    <location>
        <begin position="4"/>
        <end position="95"/>
    </location>
</feature>
<evidence type="ECO:0000256" key="1">
    <source>
        <dbReference type="ARBA" id="ARBA00022490"/>
    </source>
</evidence>
<dbReference type="InterPro" id="IPR025824">
    <property type="entry name" value="OB-fold_nuc-bd_dom"/>
</dbReference>